<evidence type="ECO:0000259" key="2">
    <source>
        <dbReference type="Pfam" id="PF06283"/>
    </source>
</evidence>
<dbReference type="InterPro" id="IPR029062">
    <property type="entry name" value="Class_I_gatase-like"/>
</dbReference>
<evidence type="ECO:0000313" key="3">
    <source>
        <dbReference type="EMBL" id="MDO1449310.1"/>
    </source>
</evidence>
<dbReference type="PANTHER" id="PTHR40469:SF2">
    <property type="entry name" value="GALACTOSE-BINDING DOMAIN-LIKE SUPERFAMILY PROTEIN"/>
    <property type="match status" value="1"/>
</dbReference>
<dbReference type="Pfam" id="PF06283">
    <property type="entry name" value="ThuA"/>
    <property type="match status" value="1"/>
</dbReference>
<dbReference type="EMBL" id="JAUKPO010000018">
    <property type="protein sequence ID" value="MDO1449310.1"/>
    <property type="molecule type" value="Genomic_DNA"/>
</dbReference>
<reference evidence="3" key="1">
    <citation type="submission" date="2023-07" db="EMBL/GenBank/DDBJ databases">
        <title>The genome sequence of Rhodocytophaga aerolata KACC 12507.</title>
        <authorList>
            <person name="Zhang X."/>
        </authorList>
    </citation>
    <scope>NUCLEOTIDE SEQUENCE</scope>
    <source>
        <strain evidence="3">KACC 12507</strain>
    </source>
</reference>
<dbReference type="RefSeq" id="WP_302040113.1">
    <property type="nucleotide sequence ID" value="NZ_JAUKPO010000018.1"/>
</dbReference>
<protein>
    <submittedName>
        <fullName evidence="3">ThuA domain-containing protein</fullName>
    </submittedName>
</protein>
<feature type="signal peptide" evidence="1">
    <location>
        <begin position="1"/>
        <end position="21"/>
    </location>
</feature>
<feature type="chain" id="PRO_5047099535" evidence="1">
    <location>
        <begin position="22"/>
        <end position="309"/>
    </location>
</feature>
<feature type="domain" description="ThuA-like" evidence="2">
    <location>
        <begin position="26"/>
        <end position="271"/>
    </location>
</feature>
<dbReference type="Gene3D" id="3.40.50.880">
    <property type="match status" value="1"/>
</dbReference>
<dbReference type="InterPro" id="IPR029010">
    <property type="entry name" value="ThuA-like"/>
</dbReference>
<organism evidence="3 4">
    <name type="scientific">Rhodocytophaga aerolata</name>
    <dbReference type="NCBI Taxonomy" id="455078"/>
    <lineage>
        <taxon>Bacteria</taxon>
        <taxon>Pseudomonadati</taxon>
        <taxon>Bacteroidota</taxon>
        <taxon>Cytophagia</taxon>
        <taxon>Cytophagales</taxon>
        <taxon>Rhodocytophagaceae</taxon>
        <taxon>Rhodocytophaga</taxon>
    </lineage>
</organism>
<keyword evidence="4" id="KW-1185">Reference proteome</keyword>
<dbReference type="SUPFAM" id="SSF52317">
    <property type="entry name" value="Class I glutamine amidotransferase-like"/>
    <property type="match status" value="1"/>
</dbReference>
<dbReference type="Proteomes" id="UP001168528">
    <property type="component" value="Unassembled WGS sequence"/>
</dbReference>
<evidence type="ECO:0000256" key="1">
    <source>
        <dbReference type="SAM" id="SignalP"/>
    </source>
</evidence>
<proteinExistence type="predicted"/>
<dbReference type="PANTHER" id="PTHR40469">
    <property type="entry name" value="SECRETED GLYCOSYL HYDROLASE"/>
    <property type="match status" value="1"/>
</dbReference>
<evidence type="ECO:0000313" key="4">
    <source>
        <dbReference type="Proteomes" id="UP001168528"/>
    </source>
</evidence>
<gene>
    <name evidence="3" type="ORF">Q0590_23750</name>
</gene>
<accession>A0ABT8RB71</accession>
<name>A0ABT8RB71_9BACT</name>
<sequence>MNKSLLVLLTIIFLSTLSVKAQNQIRVMILDGETNKYHRWDVTTPIIKKILDEPNKFKVEVVTAPSQDGDFSKFKPMFSEYQVVVLNYDVPTERWPETLKKSFEEYMSKGGGLVIIHGANNSFPEWKEFNKMIGIGGWRDRTEKSGPYWYYKDSKLVADPKQGSAGSHGNRIPFQMKIVNPNHPITKGLPAVWMHHNDELYAQLRGPGENMDVLVTAYSDKNNKGTGYDEPQIMALTYGKGRIFHSTPGHDAVGMSSVDYVVLLQRGTEWAATGKVTQKVPADFPTANTVSYRADIAAMVPAPEAKAGN</sequence>
<keyword evidence="1" id="KW-0732">Signal</keyword>
<comment type="caution">
    <text evidence="3">The sequence shown here is derived from an EMBL/GenBank/DDBJ whole genome shotgun (WGS) entry which is preliminary data.</text>
</comment>